<organism evidence="1">
    <name type="scientific">bioreactor metagenome</name>
    <dbReference type="NCBI Taxonomy" id="1076179"/>
    <lineage>
        <taxon>unclassified sequences</taxon>
        <taxon>metagenomes</taxon>
        <taxon>ecological metagenomes</taxon>
    </lineage>
</organism>
<name>A0A645JAP5_9ZZZZ</name>
<gene>
    <name evidence="1" type="ORF">SDC9_208477</name>
</gene>
<protein>
    <submittedName>
        <fullName evidence="1">Uncharacterized protein</fullName>
    </submittedName>
</protein>
<sequence>MQVVFHNAGAEEEPAFCHTVREDIQHAADKACFIADADTKQDERKLADRRIRDDALDIGLYHGTACRDERGDGGNDRHDLRKHRIDCKRDREETRIRIDTDFDQHRRVQQRGDG</sequence>
<dbReference type="AlphaFoldDB" id="A0A645JAP5"/>
<comment type="caution">
    <text evidence="1">The sequence shown here is derived from an EMBL/GenBank/DDBJ whole genome shotgun (WGS) entry which is preliminary data.</text>
</comment>
<reference evidence="1" key="1">
    <citation type="submission" date="2019-08" db="EMBL/GenBank/DDBJ databases">
        <authorList>
            <person name="Kucharzyk K."/>
            <person name="Murdoch R.W."/>
            <person name="Higgins S."/>
            <person name="Loffler F."/>
        </authorList>
    </citation>
    <scope>NUCLEOTIDE SEQUENCE</scope>
</reference>
<proteinExistence type="predicted"/>
<accession>A0A645JAP5</accession>
<evidence type="ECO:0000313" key="1">
    <source>
        <dbReference type="EMBL" id="MPN60745.1"/>
    </source>
</evidence>
<dbReference type="EMBL" id="VSSQ01136421">
    <property type="protein sequence ID" value="MPN60745.1"/>
    <property type="molecule type" value="Genomic_DNA"/>
</dbReference>